<name>A0A8J2H9B3_COTCN</name>
<reference evidence="2" key="1">
    <citation type="submission" date="2021-04" db="EMBL/GenBank/DDBJ databases">
        <authorList>
            <person name="Chebbi M.A.C M."/>
        </authorList>
    </citation>
    <scope>NUCLEOTIDE SEQUENCE</scope>
</reference>
<proteinExistence type="predicted"/>
<organism evidence="2 3">
    <name type="scientific">Cotesia congregata</name>
    <name type="common">Parasitoid wasp</name>
    <name type="synonym">Apanteles congregatus</name>
    <dbReference type="NCBI Taxonomy" id="51543"/>
    <lineage>
        <taxon>Eukaryota</taxon>
        <taxon>Metazoa</taxon>
        <taxon>Ecdysozoa</taxon>
        <taxon>Arthropoda</taxon>
        <taxon>Hexapoda</taxon>
        <taxon>Insecta</taxon>
        <taxon>Pterygota</taxon>
        <taxon>Neoptera</taxon>
        <taxon>Endopterygota</taxon>
        <taxon>Hymenoptera</taxon>
        <taxon>Apocrita</taxon>
        <taxon>Ichneumonoidea</taxon>
        <taxon>Braconidae</taxon>
        <taxon>Microgastrinae</taxon>
        <taxon>Cotesia</taxon>
    </lineage>
</organism>
<keyword evidence="1" id="KW-0732">Signal</keyword>
<comment type="caution">
    <text evidence="2">The sequence shown here is derived from an EMBL/GenBank/DDBJ whole genome shotgun (WGS) entry which is preliminary data.</text>
</comment>
<gene>
    <name evidence="2" type="ORF">HICCMSTLAB_LOCUS3918</name>
</gene>
<dbReference type="Proteomes" id="UP000786811">
    <property type="component" value="Unassembled WGS sequence"/>
</dbReference>
<evidence type="ECO:0000313" key="3">
    <source>
        <dbReference type="Proteomes" id="UP000786811"/>
    </source>
</evidence>
<protein>
    <submittedName>
        <fullName evidence="2">Uncharacterized protein</fullName>
    </submittedName>
</protein>
<dbReference type="EMBL" id="CAJNRD030001118">
    <property type="protein sequence ID" value="CAG5083746.1"/>
    <property type="molecule type" value="Genomic_DNA"/>
</dbReference>
<evidence type="ECO:0000313" key="2">
    <source>
        <dbReference type="EMBL" id="CAG5083746.1"/>
    </source>
</evidence>
<feature type="chain" id="PRO_5035273947" evidence="1">
    <location>
        <begin position="26"/>
        <end position="107"/>
    </location>
</feature>
<accession>A0A8J2H9B3</accession>
<evidence type="ECO:0000256" key="1">
    <source>
        <dbReference type="SAM" id="SignalP"/>
    </source>
</evidence>
<keyword evidence="3" id="KW-1185">Reference proteome</keyword>
<feature type="signal peptide" evidence="1">
    <location>
        <begin position="1"/>
        <end position="25"/>
    </location>
</feature>
<dbReference type="AlphaFoldDB" id="A0A8J2H9B3"/>
<sequence>MVSARIITILALITANACLMKISDTKELIQLFTTQICSEAFEHYFWEQKPYSGYQYMNNWASNYPGFYQGYWNNYPSYYPTNYNQGYLNYYNPSFSNWNQEYFGSNL</sequence>